<dbReference type="Proteomes" id="UP000752696">
    <property type="component" value="Unassembled WGS sequence"/>
</dbReference>
<accession>A0A6V7HLT1</accession>
<comment type="caution">
    <text evidence="2">The sequence shown here is derived from an EMBL/GenBank/DDBJ whole genome shotgun (WGS) entry which is preliminary data.</text>
</comment>
<organism evidence="2 3">
    <name type="scientific">Heterotrigona itama</name>
    <dbReference type="NCBI Taxonomy" id="395501"/>
    <lineage>
        <taxon>Eukaryota</taxon>
        <taxon>Metazoa</taxon>
        <taxon>Ecdysozoa</taxon>
        <taxon>Arthropoda</taxon>
        <taxon>Hexapoda</taxon>
        <taxon>Insecta</taxon>
        <taxon>Pterygota</taxon>
        <taxon>Neoptera</taxon>
        <taxon>Endopterygota</taxon>
        <taxon>Hymenoptera</taxon>
        <taxon>Apocrita</taxon>
        <taxon>Aculeata</taxon>
        <taxon>Apoidea</taxon>
        <taxon>Anthophila</taxon>
        <taxon>Apidae</taxon>
        <taxon>Heterotrigona</taxon>
    </lineage>
</organism>
<keyword evidence="1" id="KW-0472">Membrane</keyword>
<evidence type="ECO:0000256" key="1">
    <source>
        <dbReference type="SAM" id="Phobius"/>
    </source>
</evidence>
<keyword evidence="1" id="KW-1133">Transmembrane helix</keyword>
<name>A0A6V7HLT1_9HYME</name>
<protein>
    <submittedName>
        <fullName evidence="2">Uncharacterized protein</fullName>
    </submittedName>
</protein>
<dbReference type="EMBL" id="CAJDYZ010012857">
    <property type="protein sequence ID" value="CAD1480837.1"/>
    <property type="molecule type" value="Genomic_DNA"/>
</dbReference>
<dbReference type="AlphaFoldDB" id="A0A6V7HLT1"/>
<sequence length="87" mass="10151">MGVCKRAVTFDTPFYMWNGWDFINVIGLLIAIGLFYYAYIHIHARPPSKRVPCSTHRKPVSSYTRISITVGIPRRDFDQLQFRSISR</sequence>
<feature type="transmembrane region" description="Helical" evidence="1">
    <location>
        <begin position="22"/>
        <end position="40"/>
    </location>
</feature>
<evidence type="ECO:0000313" key="2">
    <source>
        <dbReference type="EMBL" id="CAD1480837.1"/>
    </source>
</evidence>
<evidence type="ECO:0000313" key="3">
    <source>
        <dbReference type="Proteomes" id="UP000752696"/>
    </source>
</evidence>
<gene>
    <name evidence="2" type="ORF">MHI_LOCUS966891</name>
</gene>
<keyword evidence="1" id="KW-0812">Transmembrane</keyword>
<reference evidence="2" key="1">
    <citation type="submission" date="2020-07" db="EMBL/GenBank/DDBJ databases">
        <authorList>
            <person name="Nazaruddin N."/>
        </authorList>
    </citation>
    <scope>NUCLEOTIDE SEQUENCE</scope>
</reference>
<proteinExistence type="predicted"/>
<keyword evidence="3" id="KW-1185">Reference proteome</keyword>